<protein>
    <submittedName>
        <fullName evidence="2">Uncharacterized protein</fullName>
    </submittedName>
</protein>
<dbReference type="Proteomes" id="UP001150569">
    <property type="component" value="Unassembled WGS sequence"/>
</dbReference>
<organism evidence="2 3">
    <name type="scientific">Tieghemiomyces parasiticus</name>
    <dbReference type="NCBI Taxonomy" id="78921"/>
    <lineage>
        <taxon>Eukaryota</taxon>
        <taxon>Fungi</taxon>
        <taxon>Fungi incertae sedis</taxon>
        <taxon>Zoopagomycota</taxon>
        <taxon>Kickxellomycotina</taxon>
        <taxon>Dimargaritomycetes</taxon>
        <taxon>Dimargaritales</taxon>
        <taxon>Dimargaritaceae</taxon>
        <taxon>Tieghemiomyces</taxon>
    </lineage>
</organism>
<evidence type="ECO:0000256" key="1">
    <source>
        <dbReference type="SAM" id="MobiDB-lite"/>
    </source>
</evidence>
<name>A0A9W8DZC1_9FUNG</name>
<evidence type="ECO:0000313" key="3">
    <source>
        <dbReference type="Proteomes" id="UP001150569"/>
    </source>
</evidence>
<proteinExistence type="predicted"/>
<sequence length="326" mass="36478">MALTQRGMYMAAYSSRKFASLMHALRVNREFGQAVDTFGSIDINTMVSRAKDKMSTSAARLSTLEQGLVSLVATRDRLRFVPLNHLVANPLAYGRYPFLAVAKVGNVTCLTRWIQTLNNSIGAYYLSNIMHNLVPTSIRDAWDSVRGLQLNHNLLPKAAPILVHELLLPLLTATLVVTDHWVRLAEWFPERPSNHRPDSAGPLLATVLAWEMQTGPRTDRRKDTPPTGAGMPAPPVPTETEPMPTESGYLDFHHRLTISPQHKVVCAREFGFRRAAEALADYYGLLPTDEYPDITCSTPLFNHQMMRYNATSRQIEVLVDVTDITP</sequence>
<comment type="caution">
    <text evidence="2">The sequence shown here is derived from an EMBL/GenBank/DDBJ whole genome shotgun (WGS) entry which is preliminary data.</text>
</comment>
<reference evidence="2" key="1">
    <citation type="submission" date="2022-07" db="EMBL/GenBank/DDBJ databases">
        <title>Phylogenomic reconstructions and comparative analyses of Kickxellomycotina fungi.</title>
        <authorList>
            <person name="Reynolds N.K."/>
            <person name="Stajich J.E."/>
            <person name="Barry K."/>
            <person name="Grigoriev I.V."/>
            <person name="Crous P."/>
            <person name="Smith M.E."/>
        </authorList>
    </citation>
    <scope>NUCLEOTIDE SEQUENCE</scope>
    <source>
        <strain evidence="2">RSA 861</strain>
    </source>
</reference>
<evidence type="ECO:0000313" key="2">
    <source>
        <dbReference type="EMBL" id="KAJ1930464.1"/>
    </source>
</evidence>
<gene>
    <name evidence="2" type="ORF">IWQ60_000249</name>
</gene>
<feature type="region of interest" description="Disordered" evidence="1">
    <location>
        <begin position="216"/>
        <end position="244"/>
    </location>
</feature>
<dbReference type="EMBL" id="JANBPT010000006">
    <property type="protein sequence ID" value="KAJ1930464.1"/>
    <property type="molecule type" value="Genomic_DNA"/>
</dbReference>
<accession>A0A9W8DZC1</accession>
<dbReference type="AlphaFoldDB" id="A0A9W8DZC1"/>
<keyword evidence="3" id="KW-1185">Reference proteome</keyword>